<gene>
    <name evidence="12" type="ORF">SAMN02745219_02312</name>
</gene>
<dbReference type="GO" id="GO:0006310">
    <property type="term" value="P:DNA recombination"/>
    <property type="evidence" value="ECO:0007669"/>
    <property type="project" value="InterPro"/>
</dbReference>
<dbReference type="GO" id="GO:0005737">
    <property type="term" value="C:cytoplasm"/>
    <property type="evidence" value="ECO:0007669"/>
    <property type="project" value="TreeGrafter"/>
</dbReference>
<proteinExistence type="inferred from homology"/>
<evidence type="ECO:0000259" key="11">
    <source>
        <dbReference type="PROSITE" id="PS51194"/>
    </source>
</evidence>
<dbReference type="OrthoDB" id="9763310at2"/>
<dbReference type="GO" id="GO:0003677">
    <property type="term" value="F:DNA binding"/>
    <property type="evidence" value="ECO:0007669"/>
    <property type="project" value="UniProtKB-KW"/>
</dbReference>
<keyword evidence="3" id="KW-0378">Hydrolase</keyword>
<organism evidence="12 13">
    <name type="scientific">Desulfofundulus thermosubterraneus DSM 16057</name>
    <dbReference type="NCBI Taxonomy" id="1121432"/>
    <lineage>
        <taxon>Bacteria</taxon>
        <taxon>Bacillati</taxon>
        <taxon>Bacillota</taxon>
        <taxon>Clostridia</taxon>
        <taxon>Eubacteriales</taxon>
        <taxon>Peptococcaceae</taxon>
        <taxon>Desulfofundulus</taxon>
    </lineage>
</organism>
<dbReference type="GO" id="GO:0016787">
    <property type="term" value="F:hydrolase activity"/>
    <property type="evidence" value="ECO:0007669"/>
    <property type="project" value="UniProtKB-KW"/>
</dbReference>
<evidence type="ECO:0000313" key="12">
    <source>
        <dbReference type="EMBL" id="SHJ33612.1"/>
    </source>
</evidence>
<dbReference type="InterPro" id="IPR011545">
    <property type="entry name" value="DEAD/DEAH_box_helicase_dom"/>
</dbReference>
<evidence type="ECO:0000256" key="9">
    <source>
        <dbReference type="ARBA" id="ARBA00034808"/>
    </source>
</evidence>
<feature type="domain" description="Helicase C-terminal" evidence="11">
    <location>
        <begin position="215"/>
        <end position="368"/>
    </location>
</feature>
<dbReference type="SUPFAM" id="SSF53271">
    <property type="entry name" value="PRTase-like"/>
    <property type="match status" value="1"/>
</dbReference>
<evidence type="ECO:0000256" key="5">
    <source>
        <dbReference type="ARBA" id="ARBA00022840"/>
    </source>
</evidence>
<dbReference type="InterPro" id="IPR004589">
    <property type="entry name" value="DNA_helicase_ATP-dep_RecQ"/>
</dbReference>
<dbReference type="InterPro" id="IPR000836">
    <property type="entry name" value="PRTase_dom"/>
</dbReference>
<dbReference type="Proteomes" id="UP000184529">
    <property type="component" value="Unassembled WGS sequence"/>
</dbReference>
<dbReference type="PROSITE" id="PS00690">
    <property type="entry name" value="DEAH_ATP_HELICASE"/>
    <property type="match status" value="1"/>
</dbReference>
<evidence type="ECO:0000256" key="4">
    <source>
        <dbReference type="ARBA" id="ARBA00022806"/>
    </source>
</evidence>
<accession>A0A1M6IGQ8</accession>
<evidence type="ECO:0000256" key="6">
    <source>
        <dbReference type="ARBA" id="ARBA00023125"/>
    </source>
</evidence>
<dbReference type="GO" id="GO:0005524">
    <property type="term" value="F:ATP binding"/>
    <property type="evidence" value="ECO:0007669"/>
    <property type="project" value="UniProtKB-KW"/>
</dbReference>
<dbReference type="InterPro" id="IPR014001">
    <property type="entry name" value="Helicase_ATP-bd"/>
</dbReference>
<keyword evidence="4 12" id="KW-0347">Helicase</keyword>
<keyword evidence="6" id="KW-0238">DNA-binding</keyword>
<dbReference type="SMART" id="SM00490">
    <property type="entry name" value="HELICc"/>
    <property type="match status" value="1"/>
</dbReference>
<evidence type="ECO:0000256" key="1">
    <source>
        <dbReference type="ARBA" id="ARBA00005446"/>
    </source>
</evidence>
<dbReference type="STRING" id="1121432.SAMN02745219_02312"/>
<dbReference type="InterPro" id="IPR029057">
    <property type="entry name" value="PRTase-like"/>
</dbReference>
<dbReference type="CDD" id="cd06223">
    <property type="entry name" value="PRTases_typeI"/>
    <property type="match status" value="1"/>
</dbReference>
<dbReference type="GO" id="GO:0043138">
    <property type="term" value="F:3'-5' DNA helicase activity"/>
    <property type="evidence" value="ECO:0007669"/>
    <property type="project" value="UniProtKB-EC"/>
</dbReference>
<evidence type="ECO:0000313" key="13">
    <source>
        <dbReference type="Proteomes" id="UP000184529"/>
    </source>
</evidence>
<dbReference type="PROSITE" id="PS51192">
    <property type="entry name" value="HELICASE_ATP_BIND_1"/>
    <property type="match status" value="1"/>
</dbReference>
<dbReference type="Pfam" id="PF00270">
    <property type="entry name" value="DEAD"/>
    <property type="match status" value="1"/>
</dbReference>
<dbReference type="AlphaFoldDB" id="A0A1M6IGQ8"/>
<evidence type="ECO:0000256" key="2">
    <source>
        <dbReference type="ARBA" id="ARBA00022741"/>
    </source>
</evidence>
<dbReference type="RefSeq" id="WP_072869770.1">
    <property type="nucleotide sequence ID" value="NZ_FQZM01000029.1"/>
</dbReference>
<dbReference type="GO" id="GO:0043590">
    <property type="term" value="C:bacterial nucleoid"/>
    <property type="evidence" value="ECO:0007669"/>
    <property type="project" value="TreeGrafter"/>
</dbReference>
<dbReference type="EC" id="5.6.2.4" evidence="9"/>
<dbReference type="EMBL" id="FQZM01000029">
    <property type="protein sequence ID" value="SHJ33612.1"/>
    <property type="molecule type" value="Genomic_DNA"/>
</dbReference>
<name>A0A1M6IGQ8_9FIRM</name>
<keyword evidence="7" id="KW-0413">Isomerase</keyword>
<comment type="similarity">
    <text evidence="1">Belongs to the helicase family. RecQ subfamily.</text>
</comment>
<dbReference type="SUPFAM" id="SSF52540">
    <property type="entry name" value="P-loop containing nucleoside triphosphate hydrolases"/>
    <property type="match status" value="1"/>
</dbReference>
<dbReference type="NCBIfam" id="TIGR00614">
    <property type="entry name" value="recQ_fam"/>
    <property type="match status" value="1"/>
</dbReference>
<evidence type="ECO:0000259" key="10">
    <source>
        <dbReference type="PROSITE" id="PS51192"/>
    </source>
</evidence>
<dbReference type="Pfam" id="PF00271">
    <property type="entry name" value="Helicase_C"/>
    <property type="match status" value="1"/>
</dbReference>
<keyword evidence="2" id="KW-0547">Nucleotide-binding</keyword>
<keyword evidence="5" id="KW-0067">ATP-binding</keyword>
<dbReference type="SMART" id="SM00487">
    <property type="entry name" value="DEXDc"/>
    <property type="match status" value="1"/>
</dbReference>
<dbReference type="PANTHER" id="PTHR13710">
    <property type="entry name" value="DNA HELICASE RECQ FAMILY MEMBER"/>
    <property type="match status" value="1"/>
</dbReference>
<evidence type="ECO:0000256" key="3">
    <source>
        <dbReference type="ARBA" id="ARBA00022801"/>
    </source>
</evidence>
<dbReference type="GO" id="GO:0006281">
    <property type="term" value="P:DNA repair"/>
    <property type="evidence" value="ECO:0007669"/>
    <property type="project" value="TreeGrafter"/>
</dbReference>
<evidence type="ECO:0000256" key="7">
    <source>
        <dbReference type="ARBA" id="ARBA00023235"/>
    </source>
</evidence>
<dbReference type="GO" id="GO:0030894">
    <property type="term" value="C:replisome"/>
    <property type="evidence" value="ECO:0007669"/>
    <property type="project" value="TreeGrafter"/>
</dbReference>
<dbReference type="GO" id="GO:0009378">
    <property type="term" value="F:four-way junction helicase activity"/>
    <property type="evidence" value="ECO:0007669"/>
    <property type="project" value="TreeGrafter"/>
</dbReference>
<dbReference type="Gene3D" id="3.40.50.2020">
    <property type="match status" value="1"/>
</dbReference>
<sequence length="679" mass="75884">MLGPEAGFRDGQWEAIEAIVCKKKKTLVVQRTGWGKSIVYFLATRMLRDQGAGPAVLISPLLSLMRNQIEMAAKIGIRAKSINSTNEEEWTVVEKELQNGACDVLLVSPERLANPRFLSETLPSIKGGIGLFVVDEAHCISDWGHDFRPDYRRIVRIVKNLPPNVPVLATTATANERVVKDIQDQLGPDLTILRGPLARASLRLQNIQLNDQAERLAWLAENLPKLPGSGIIYCLTIADCKRVAGWLRTQKIEAWEYHSKLTNEEREAREQKLLQNQIKALVATVALGMGFDKPDLGFVIHYQRPGSLVSYYQQVGRAGRAVDNAFAVLLNGREDDEIQDYFIRTAFPGPEEIRGVLRAIEQSDRGLTIPAMLSRLNISKGRIEKCLKLLEVEGAVARNGGIYFRTANPWVLDTKRAEKVTGLRYQELKRIKEFVVTKKCLMEFVARELDDPYAGPCGKCANCQSPFFTNSLNPDLVLRAVEFLRRDYQIIEPRKQWPPGGIGRWRGRIPDNLRNEEGRCLCIYGDAGWGRQVGIDKYQNNRFGDELVSAAVDLIKNRWQPQPPPAWVTAVPSLRRPELVRDFARRLAEGLGLPFYPVLVKVKDTPEQKNMQNSTQQALNVADAFRVKGSCPDGPVLLVDDLVDSRWTLTVCGALLREAGSGPVYPFVLATAAGGGDLE</sequence>
<dbReference type="PROSITE" id="PS51194">
    <property type="entry name" value="HELICASE_CTER"/>
    <property type="match status" value="1"/>
</dbReference>
<dbReference type="InterPro" id="IPR027417">
    <property type="entry name" value="P-loop_NTPase"/>
</dbReference>
<dbReference type="InterPro" id="IPR001650">
    <property type="entry name" value="Helicase_C-like"/>
</dbReference>
<evidence type="ECO:0000256" key="8">
    <source>
        <dbReference type="ARBA" id="ARBA00034617"/>
    </source>
</evidence>
<protein>
    <recommendedName>
        <fullName evidence="9">DNA 3'-5' helicase</fullName>
        <ecNumber evidence="9">5.6.2.4</ecNumber>
    </recommendedName>
</protein>
<dbReference type="InterPro" id="IPR002464">
    <property type="entry name" value="DNA/RNA_helicase_DEAH_CS"/>
</dbReference>
<comment type="catalytic activity">
    <reaction evidence="8">
        <text>Couples ATP hydrolysis with the unwinding of duplex DNA by translocating in the 3'-5' direction.</text>
        <dbReference type="EC" id="5.6.2.4"/>
    </reaction>
</comment>
<keyword evidence="13" id="KW-1185">Reference proteome</keyword>
<feature type="domain" description="Helicase ATP-binding" evidence="10">
    <location>
        <begin position="17"/>
        <end position="192"/>
    </location>
</feature>
<dbReference type="PANTHER" id="PTHR13710:SF105">
    <property type="entry name" value="ATP-DEPENDENT DNA HELICASE Q1"/>
    <property type="match status" value="1"/>
</dbReference>
<dbReference type="Gene3D" id="3.40.50.300">
    <property type="entry name" value="P-loop containing nucleotide triphosphate hydrolases"/>
    <property type="match status" value="2"/>
</dbReference>
<reference evidence="13" key="1">
    <citation type="submission" date="2016-11" db="EMBL/GenBank/DDBJ databases">
        <authorList>
            <person name="Varghese N."/>
            <person name="Submissions S."/>
        </authorList>
    </citation>
    <scope>NUCLEOTIDE SEQUENCE [LARGE SCALE GENOMIC DNA]</scope>
    <source>
        <strain evidence="13">DSM 16057</strain>
    </source>
</reference>